<dbReference type="GO" id="GO:0009252">
    <property type="term" value="P:peptidoglycan biosynthetic process"/>
    <property type="evidence" value="ECO:0007669"/>
    <property type="project" value="UniProtKB-UniRule"/>
</dbReference>
<dbReference type="InterPro" id="IPR058740">
    <property type="entry name" value="MurL_N"/>
</dbReference>
<dbReference type="GO" id="GO:0008360">
    <property type="term" value="P:regulation of cell shape"/>
    <property type="evidence" value="ECO:0007669"/>
    <property type="project" value="UniProtKB-KW"/>
</dbReference>
<dbReference type="RefSeq" id="WP_425598812.1">
    <property type="nucleotide sequence ID" value="NZ_SNZH01000001.1"/>
</dbReference>
<proteinExistence type="inferred from homology"/>
<dbReference type="HAMAP" id="MF_02209">
    <property type="entry name" value="MurL"/>
    <property type="match status" value="1"/>
</dbReference>
<comment type="function">
    <text evidence="1">Cell wall formation. Catalyzes epimerization of the terminal L-glutamate in UDP-N-acetyl-alpha-D-muramoyl-L-alanyl-L-glutamate.</text>
</comment>
<gene>
    <name evidence="1" type="primary">murL</name>
    <name evidence="4" type="ORF">DFR29_101148</name>
</gene>
<evidence type="ECO:0000313" key="5">
    <source>
        <dbReference type="Proteomes" id="UP000295293"/>
    </source>
</evidence>
<reference evidence="4 5" key="1">
    <citation type="submission" date="2019-03" db="EMBL/GenBank/DDBJ databases">
        <title>Genomic Encyclopedia of Type Strains, Phase IV (KMG-IV): sequencing the most valuable type-strain genomes for metagenomic binning, comparative biology and taxonomic classification.</title>
        <authorList>
            <person name="Goeker M."/>
        </authorList>
    </citation>
    <scope>NUCLEOTIDE SEQUENCE [LARGE SCALE GENOMIC DNA]</scope>
    <source>
        <strain evidence="4 5">DSM 21667</strain>
    </source>
</reference>
<comment type="pathway">
    <text evidence="1">Cell wall biogenesis; peptidoglycan biosynthesis.</text>
</comment>
<sequence length="445" mass="48968">MPLSDPRQSSAFRFVRADYAEGEARLVYAFDHGPELVERIVFPDAPELPLERRQAFAQALKLLHLIAGVSYYKAGVPAQILVENGPLDATTAQLLQALYLHGLGEFAYQNKLDLREHIHFPHAGLHEPVPALGLPARSLVPIGGGKDSLVTVELLKQAGESATAAWVGNSPLIAACVVQTGLPGLNISRQLAPELFEYNKAGAWNGHIPVTAINSAILAVAAVLYGYDSIVFSNERSASSATLEYAGFAVNHQWSKGWEFEQSLAAWLRSHVAADLNYCSLLRPLSELAVTRLFARESRYDGVFSSCNRNFRILGPRPADRWCGQCPKCHFVFLALAPFLPKPRLLGIFGRNLLDDESQMQGFDALMEFREHKPFECVGEGRESRAAMFALSQRPEWREDAVVARFVATVLPQLERAELALEPLLQPSAVHGLPPRLGAIADAFR</sequence>
<dbReference type="Proteomes" id="UP000295293">
    <property type="component" value="Unassembled WGS sequence"/>
</dbReference>
<dbReference type="Pfam" id="PF26299">
    <property type="entry name" value="MurL_N"/>
    <property type="match status" value="1"/>
</dbReference>
<dbReference type="InterPro" id="IPR058741">
    <property type="entry name" value="MurL_C"/>
</dbReference>
<feature type="domain" description="MurL C-terminal" evidence="2">
    <location>
        <begin position="303"/>
        <end position="415"/>
    </location>
</feature>
<name>A0A4R6Z9E0_9GAMM</name>
<keyword evidence="1" id="KW-0132">Cell division</keyword>
<keyword evidence="1" id="KW-0413">Isomerase</keyword>
<organism evidence="4 5">
    <name type="scientific">Tahibacter aquaticus</name>
    <dbReference type="NCBI Taxonomy" id="520092"/>
    <lineage>
        <taxon>Bacteria</taxon>
        <taxon>Pseudomonadati</taxon>
        <taxon>Pseudomonadota</taxon>
        <taxon>Gammaproteobacteria</taxon>
        <taxon>Lysobacterales</taxon>
        <taxon>Rhodanobacteraceae</taxon>
        <taxon>Tahibacter</taxon>
    </lineage>
</organism>
<dbReference type="GO" id="GO:0071555">
    <property type="term" value="P:cell wall organization"/>
    <property type="evidence" value="ECO:0007669"/>
    <property type="project" value="UniProtKB-KW"/>
</dbReference>
<dbReference type="UniPathway" id="UPA00219"/>
<protein>
    <recommendedName>
        <fullName evidence="1">UDP-N-acetyl-alpha-D-muramoyl-L-alanyl-L-glutamate epimerase</fullName>
        <ecNumber evidence="1">5.1.1.23</ecNumber>
    </recommendedName>
    <alternativeName>
        <fullName evidence="1">UDP-MurNAc-L-Ala-L-Glu epimerase</fullName>
    </alternativeName>
</protein>
<evidence type="ECO:0000259" key="3">
    <source>
        <dbReference type="Pfam" id="PF26299"/>
    </source>
</evidence>
<dbReference type="GO" id="GO:0005737">
    <property type="term" value="C:cytoplasm"/>
    <property type="evidence" value="ECO:0007669"/>
    <property type="project" value="UniProtKB-UniRule"/>
</dbReference>
<dbReference type="InterPro" id="IPR043689">
    <property type="entry name" value="MurL"/>
</dbReference>
<feature type="domain" description="MurL N-terminal" evidence="3">
    <location>
        <begin position="5"/>
        <end position="281"/>
    </location>
</feature>
<dbReference type="EC" id="5.1.1.23" evidence="1"/>
<dbReference type="GO" id="GO:0051301">
    <property type="term" value="P:cell division"/>
    <property type="evidence" value="ECO:0007669"/>
    <property type="project" value="UniProtKB-KW"/>
</dbReference>
<dbReference type="NCBIfam" id="NF041275">
    <property type="entry name" value="MurL_Xanthmoales"/>
    <property type="match status" value="1"/>
</dbReference>
<keyword evidence="1" id="KW-0131">Cell cycle</keyword>
<accession>A0A4R6Z9E0</accession>
<keyword evidence="1" id="KW-0133">Cell shape</keyword>
<dbReference type="GO" id="GO:0016855">
    <property type="term" value="F:racemase and epimerase activity, acting on amino acids and derivatives"/>
    <property type="evidence" value="ECO:0007669"/>
    <property type="project" value="UniProtKB-UniRule"/>
</dbReference>
<dbReference type="InterPro" id="IPR053538">
    <property type="entry name" value="MurL_epimerase"/>
</dbReference>
<keyword evidence="1" id="KW-0573">Peptidoglycan synthesis</keyword>
<dbReference type="AlphaFoldDB" id="A0A4R6Z9E0"/>
<keyword evidence="1" id="KW-0961">Cell wall biogenesis/degradation</keyword>
<evidence type="ECO:0000256" key="1">
    <source>
        <dbReference type="HAMAP-Rule" id="MF_02209"/>
    </source>
</evidence>
<comment type="caution">
    <text evidence="4">The sequence shown here is derived from an EMBL/GenBank/DDBJ whole genome shotgun (WGS) entry which is preliminary data.</text>
</comment>
<keyword evidence="5" id="KW-1185">Reference proteome</keyword>
<dbReference type="Pfam" id="PF26298">
    <property type="entry name" value="MurL_epimerase_C"/>
    <property type="match status" value="1"/>
</dbReference>
<comment type="catalytic activity">
    <reaction evidence="1">
        <text>UDP-N-acetyl-alpha-D-muramoyl-L-alanyl-L-glutamate + ATP + H2O = UDP-N-acetyl-alpha-D-muramoyl-L-alanyl-D-glutamate + AMP + diphosphate + H(+)</text>
        <dbReference type="Rhea" id="RHEA:58812"/>
        <dbReference type="ChEBI" id="CHEBI:15377"/>
        <dbReference type="ChEBI" id="CHEBI:15378"/>
        <dbReference type="ChEBI" id="CHEBI:30616"/>
        <dbReference type="ChEBI" id="CHEBI:33019"/>
        <dbReference type="ChEBI" id="CHEBI:83900"/>
        <dbReference type="ChEBI" id="CHEBI:142725"/>
        <dbReference type="ChEBI" id="CHEBI:456215"/>
        <dbReference type="EC" id="5.1.1.23"/>
    </reaction>
</comment>
<evidence type="ECO:0000259" key="2">
    <source>
        <dbReference type="Pfam" id="PF26298"/>
    </source>
</evidence>
<evidence type="ECO:0000313" key="4">
    <source>
        <dbReference type="EMBL" id="TDR48528.1"/>
    </source>
</evidence>
<comment type="similarity">
    <text evidence="1">Belongs to the MurL family.</text>
</comment>
<dbReference type="EMBL" id="SNZH01000001">
    <property type="protein sequence ID" value="TDR48528.1"/>
    <property type="molecule type" value="Genomic_DNA"/>
</dbReference>